<dbReference type="AlphaFoldDB" id="A0A523XF45"/>
<evidence type="ECO:0000313" key="2">
    <source>
        <dbReference type="EMBL" id="TET77901.1"/>
    </source>
</evidence>
<dbReference type="Gene3D" id="3.40.50.150">
    <property type="entry name" value="Vaccinia Virus protein VP39"/>
    <property type="match status" value="1"/>
</dbReference>
<keyword evidence="2" id="KW-0808">Transferase</keyword>
<keyword evidence="2" id="KW-0489">Methyltransferase</keyword>
<dbReference type="Proteomes" id="UP000315534">
    <property type="component" value="Unassembled WGS sequence"/>
</dbReference>
<reference evidence="2 3" key="1">
    <citation type="submission" date="2019-03" db="EMBL/GenBank/DDBJ databases">
        <title>Metabolic potential of uncultured bacteria and archaea associated with petroleum seepage in deep-sea sediments.</title>
        <authorList>
            <person name="Dong X."/>
            <person name="Hubert C."/>
        </authorList>
    </citation>
    <scope>NUCLEOTIDE SEQUENCE [LARGE SCALE GENOMIC DNA]</scope>
    <source>
        <strain evidence="2">E29_bin36</strain>
    </source>
</reference>
<comment type="caution">
    <text evidence="2">The sequence shown here is derived from an EMBL/GenBank/DDBJ whole genome shotgun (WGS) entry which is preliminary data.</text>
</comment>
<dbReference type="CDD" id="cd02440">
    <property type="entry name" value="AdoMet_MTases"/>
    <property type="match status" value="1"/>
</dbReference>
<organism evidence="2 3">
    <name type="scientific">candidate division TA06 bacterium</name>
    <dbReference type="NCBI Taxonomy" id="2250710"/>
    <lineage>
        <taxon>Bacteria</taxon>
        <taxon>Bacteria division TA06</taxon>
    </lineage>
</organism>
<dbReference type="InterPro" id="IPR029063">
    <property type="entry name" value="SAM-dependent_MTases_sf"/>
</dbReference>
<dbReference type="EMBL" id="SOIP01000534">
    <property type="protein sequence ID" value="TET77901.1"/>
    <property type="molecule type" value="Genomic_DNA"/>
</dbReference>
<name>A0A523XF45_UNCT6</name>
<dbReference type="InterPro" id="IPR041698">
    <property type="entry name" value="Methyltransf_25"/>
</dbReference>
<dbReference type="GO" id="GO:0032259">
    <property type="term" value="P:methylation"/>
    <property type="evidence" value="ECO:0007669"/>
    <property type="project" value="UniProtKB-KW"/>
</dbReference>
<dbReference type="SUPFAM" id="SSF53335">
    <property type="entry name" value="S-adenosyl-L-methionine-dependent methyltransferases"/>
    <property type="match status" value="1"/>
</dbReference>
<dbReference type="PANTHER" id="PTHR43591:SF110">
    <property type="entry name" value="RHODANESE DOMAIN-CONTAINING PROTEIN"/>
    <property type="match status" value="1"/>
</dbReference>
<accession>A0A523XF45</accession>
<protein>
    <submittedName>
        <fullName evidence="2">Class I SAM-dependent methyltransferase</fullName>
    </submittedName>
</protein>
<gene>
    <name evidence="2" type="ORF">E3J38_09280</name>
</gene>
<dbReference type="Gene3D" id="2.20.25.110">
    <property type="entry name" value="S-adenosyl-L-methionine-dependent methyltransferases"/>
    <property type="match status" value="1"/>
</dbReference>
<sequence length="246" mass="28440">MSEWWRDFFDKDYVDIYGPVDAKKTALEVEGIIKILKLRKGSKVLDLCCGYGRHSIGLTKRGFDVTGYDLSAVLLERARRDCEREKVNVNLVIGDMREIPFESEFDAVINMFTAFGYFENESEDQKVLDGVHAALRPGGKFLIDTINREWVTASFREKDWEKVGSHQFALDLRSFDPLTSRISVKTVILGGKQRIERSHSMRFYTLTELGKMIEKSRMTLKSVYGHIDGRDYWIDTPRMVIFATKK</sequence>
<dbReference type="GO" id="GO:0008168">
    <property type="term" value="F:methyltransferase activity"/>
    <property type="evidence" value="ECO:0007669"/>
    <property type="project" value="UniProtKB-KW"/>
</dbReference>
<dbReference type="Pfam" id="PF13649">
    <property type="entry name" value="Methyltransf_25"/>
    <property type="match status" value="1"/>
</dbReference>
<evidence type="ECO:0000259" key="1">
    <source>
        <dbReference type="Pfam" id="PF13649"/>
    </source>
</evidence>
<proteinExistence type="predicted"/>
<dbReference type="PANTHER" id="PTHR43591">
    <property type="entry name" value="METHYLTRANSFERASE"/>
    <property type="match status" value="1"/>
</dbReference>
<evidence type="ECO:0000313" key="3">
    <source>
        <dbReference type="Proteomes" id="UP000315534"/>
    </source>
</evidence>
<feature type="domain" description="Methyltransferase" evidence="1">
    <location>
        <begin position="44"/>
        <end position="139"/>
    </location>
</feature>